<dbReference type="RefSeq" id="WP_170862278.1">
    <property type="nucleotide sequence ID" value="NZ_FOWX01000039.1"/>
</dbReference>
<feature type="transmembrane region" description="Helical" evidence="1">
    <location>
        <begin position="54"/>
        <end position="74"/>
    </location>
</feature>
<dbReference type="AlphaFoldDB" id="A0A1I5WFU1"/>
<feature type="transmembrane region" description="Helical" evidence="1">
    <location>
        <begin position="25"/>
        <end position="42"/>
    </location>
</feature>
<accession>A0A1I5WFU1</accession>
<reference evidence="3" key="1">
    <citation type="submission" date="2016-10" db="EMBL/GenBank/DDBJ databases">
        <authorList>
            <person name="Varghese N."/>
            <person name="Submissions S."/>
        </authorList>
    </citation>
    <scope>NUCLEOTIDE SEQUENCE [LARGE SCALE GENOMIC DNA]</scope>
    <source>
        <strain evidence="3">DSM 17834</strain>
    </source>
</reference>
<evidence type="ECO:0008006" key="4">
    <source>
        <dbReference type="Google" id="ProtNLM"/>
    </source>
</evidence>
<dbReference type="GO" id="GO:0022904">
    <property type="term" value="P:respiratory electron transport chain"/>
    <property type="evidence" value="ECO:0007669"/>
    <property type="project" value="InterPro"/>
</dbReference>
<sequence>MTAPLPLESTVRNAPAAPTKSRTSLLISLLFAGLMGSGLHLELLAGRNWNSGEIVLFVHLCLGLAFTVLLAFWIDRHVRSGLRSSQRPAFTWLSWLLLGKCVLLLLGGLLMTLPVALYLGGVIWFWSFETTDLLTFVHLWAACLASIGLLAHLLLRHWRHAHTTDKEAQA</sequence>
<keyword evidence="1" id="KW-0472">Membrane</keyword>
<keyword evidence="3" id="KW-1185">Reference proteome</keyword>
<dbReference type="EMBL" id="FOWX01000039">
    <property type="protein sequence ID" value="SFQ18693.1"/>
    <property type="molecule type" value="Genomic_DNA"/>
</dbReference>
<proteinExistence type="predicted"/>
<dbReference type="Proteomes" id="UP000198784">
    <property type="component" value="Unassembled WGS sequence"/>
</dbReference>
<dbReference type="InterPro" id="IPR016174">
    <property type="entry name" value="Di-haem_cyt_TM"/>
</dbReference>
<dbReference type="GO" id="GO:0016020">
    <property type="term" value="C:membrane"/>
    <property type="evidence" value="ECO:0007669"/>
    <property type="project" value="InterPro"/>
</dbReference>
<name>A0A1I5WFU1_9PSED</name>
<feature type="transmembrane region" description="Helical" evidence="1">
    <location>
        <begin position="133"/>
        <end position="155"/>
    </location>
</feature>
<keyword evidence="1" id="KW-1133">Transmembrane helix</keyword>
<evidence type="ECO:0000313" key="2">
    <source>
        <dbReference type="EMBL" id="SFQ18693.1"/>
    </source>
</evidence>
<evidence type="ECO:0000256" key="1">
    <source>
        <dbReference type="SAM" id="Phobius"/>
    </source>
</evidence>
<dbReference type="STRING" id="289003.SAMN05216190_13923"/>
<feature type="transmembrane region" description="Helical" evidence="1">
    <location>
        <begin position="95"/>
        <end position="127"/>
    </location>
</feature>
<keyword evidence="1" id="KW-0812">Transmembrane</keyword>
<dbReference type="SUPFAM" id="SSF81342">
    <property type="entry name" value="Transmembrane di-heme cytochromes"/>
    <property type="match status" value="1"/>
</dbReference>
<organism evidence="2 3">
    <name type="scientific">Pseudomonas borbori</name>
    <dbReference type="NCBI Taxonomy" id="289003"/>
    <lineage>
        <taxon>Bacteria</taxon>
        <taxon>Pseudomonadati</taxon>
        <taxon>Pseudomonadota</taxon>
        <taxon>Gammaproteobacteria</taxon>
        <taxon>Pseudomonadales</taxon>
        <taxon>Pseudomonadaceae</taxon>
        <taxon>Pseudomonas</taxon>
    </lineage>
</organism>
<protein>
    <recommendedName>
        <fullName evidence="4">DUF4405 domain-containing protein</fullName>
    </recommendedName>
</protein>
<evidence type="ECO:0000313" key="3">
    <source>
        <dbReference type="Proteomes" id="UP000198784"/>
    </source>
</evidence>
<gene>
    <name evidence="2" type="ORF">SAMN05216190_13923</name>
</gene>